<accession>A0A8F2W1U8</accession>
<gene>
    <name evidence="2" type="ORF">CA7LBN_002522</name>
</gene>
<proteinExistence type="predicted"/>
<evidence type="ECO:0000256" key="1">
    <source>
        <dbReference type="SAM" id="MobiDB-lite"/>
    </source>
</evidence>
<name>A0A8F2W1U8_CANAR</name>
<feature type="region of interest" description="Disordered" evidence="1">
    <location>
        <begin position="46"/>
        <end position="104"/>
    </location>
</feature>
<reference evidence="2" key="1">
    <citation type="submission" date="2021-06" db="EMBL/GenBank/DDBJ databases">
        <title>Candida auris outbreak in lebanese hospital.</title>
        <authorList>
            <person name="Finianos M."/>
        </authorList>
    </citation>
    <scope>NUCLEOTIDE SEQUENCE</scope>
    <source>
        <strain evidence="2">CA7LBN</strain>
    </source>
</reference>
<protein>
    <submittedName>
        <fullName evidence="2">Uncharacterized protein</fullName>
    </submittedName>
</protein>
<feature type="compositionally biased region" description="Basic and acidic residues" evidence="1">
    <location>
        <begin position="91"/>
        <end position="104"/>
    </location>
</feature>
<dbReference type="Proteomes" id="UP000825438">
    <property type="component" value="Chromosome II"/>
</dbReference>
<sequence>MFISEHDSNYRDSLTESRGFLTKCQSFHTAMLRKAASVKRARSMALRGSGSDSDSDSDSFEAAMKRKSQKIANSVSNNEDLQYDIDTPATSEEKQDKQERGSRFLKDILKQKEIRDKERERAKIEWQRKNAKGMVFESDEYKQLAEDSNAAAPQSLVETRDTVYDIIKSKVTEEVLEKARQRYFERHPEDIEKR</sequence>
<dbReference type="EMBL" id="CP076750">
    <property type="protein sequence ID" value="QWW23721.1"/>
    <property type="molecule type" value="Genomic_DNA"/>
</dbReference>
<evidence type="ECO:0000313" key="2">
    <source>
        <dbReference type="EMBL" id="QWW23721.1"/>
    </source>
</evidence>
<feature type="compositionally biased region" description="Polar residues" evidence="1">
    <location>
        <begin position="70"/>
        <end position="80"/>
    </location>
</feature>
<organism evidence="2">
    <name type="scientific">Candidozyma auris</name>
    <name type="common">Yeast</name>
    <name type="synonym">Candida auris</name>
    <dbReference type="NCBI Taxonomy" id="498019"/>
    <lineage>
        <taxon>Eukaryota</taxon>
        <taxon>Fungi</taxon>
        <taxon>Dikarya</taxon>
        <taxon>Ascomycota</taxon>
        <taxon>Saccharomycotina</taxon>
        <taxon>Pichiomycetes</taxon>
        <taxon>Metschnikowiaceae</taxon>
        <taxon>Candidozyma</taxon>
    </lineage>
</organism>
<dbReference type="AlphaFoldDB" id="A0A8F2W1U8"/>